<dbReference type="EMBL" id="MU157826">
    <property type="protein sequence ID" value="KAF9534215.1"/>
    <property type="molecule type" value="Genomic_DNA"/>
</dbReference>
<evidence type="ECO:0000256" key="2">
    <source>
        <dbReference type="ARBA" id="ARBA00022679"/>
    </source>
</evidence>
<comment type="similarity">
    <text evidence="1">Belongs to the glycosyltransferase 32 family.</text>
</comment>
<name>A0A9P6JW64_9AGAR</name>
<evidence type="ECO:0000313" key="6">
    <source>
        <dbReference type="Proteomes" id="UP000807306"/>
    </source>
</evidence>
<keyword evidence="2" id="KW-0808">Transferase</keyword>
<feature type="compositionally biased region" description="Polar residues" evidence="3">
    <location>
        <begin position="488"/>
        <end position="498"/>
    </location>
</feature>
<evidence type="ECO:0000256" key="1">
    <source>
        <dbReference type="ARBA" id="ARBA00009003"/>
    </source>
</evidence>
<feature type="compositionally biased region" description="Low complexity" evidence="3">
    <location>
        <begin position="338"/>
        <end position="357"/>
    </location>
</feature>
<keyword evidence="4" id="KW-0472">Membrane</keyword>
<gene>
    <name evidence="5" type="ORF">CPB83DRAFT_843874</name>
</gene>
<accession>A0A9P6JW64</accession>
<dbReference type="Pfam" id="PF04488">
    <property type="entry name" value="Gly_transf_sug"/>
    <property type="match status" value="1"/>
</dbReference>
<evidence type="ECO:0000256" key="4">
    <source>
        <dbReference type="SAM" id="Phobius"/>
    </source>
</evidence>
<feature type="region of interest" description="Disordered" evidence="3">
    <location>
        <begin position="441"/>
        <end position="530"/>
    </location>
</feature>
<sequence>MNKRRALFTLLAVLGLFLFGTVIVLSSVSYYLAISPAAYITEREVPVLDNSTRWDPAAHGKQERIQRIIHQTWKTETLPPRWRGISQACRDMMPDYEYMLWTDAGSREFLAQHYPWFVETFDNYPYPIQRADAIRYFVLYHYGGIYMDLDIGCLRPMDPLLTYPVILPKTIPVGVSNDLMFAEKGHPFLKQTIDSLINFDYSWVLNYPTVMFSTGPMFVSAQYGLYVAAHPETALTDIRILPKALYGKNAKEDEAPHSFFSHFYGSSWHADDAAFIAFLSTWGKCLMWLGLFILIIGLIRLPSKPRRSLRRFGGYDIIFPGMSRAGRWHFFHLGRSSNSGSSSYSTPSSPLSESSSSLTDEEVPILQLPLHEDREEYDGDQYAGRTNSPLVEAFRRVRNRVSTMTGLPQEPDTPARPRRQGRGVLFFLPTVFTSQSPAIELQPAPAPRSTPRTLAASSVPRRVHPSSMFPPEKESRIRDDLESGRLYNMSSRSNSHVDLQNDDFASASHSRTSSSETAVEDEPHKDAWHS</sequence>
<dbReference type="Gene3D" id="3.90.550.20">
    <property type="match status" value="1"/>
</dbReference>
<feature type="compositionally biased region" description="Basic and acidic residues" evidence="3">
    <location>
        <begin position="471"/>
        <end position="483"/>
    </location>
</feature>
<dbReference type="GO" id="GO:0000030">
    <property type="term" value="F:mannosyltransferase activity"/>
    <property type="evidence" value="ECO:0007669"/>
    <property type="project" value="TreeGrafter"/>
</dbReference>
<dbReference type="InterPro" id="IPR007577">
    <property type="entry name" value="GlycoTrfase_DXD_sugar-bd_CS"/>
</dbReference>
<evidence type="ECO:0000256" key="3">
    <source>
        <dbReference type="SAM" id="MobiDB-lite"/>
    </source>
</evidence>
<dbReference type="PANTHER" id="PTHR32385">
    <property type="entry name" value="MANNOSYL PHOSPHORYLINOSITOL CERAMIDE SYNTHASE"/>
    <property type="match status" value="1"/>
</dbReference>
<dbReference type="FunFam" id="3.90.550.20:FF:000005">
    <property type="entry name" value="Unplaced genomic scaffold supercont1.17, whole genome shotgun sequence"/>
    <property type="match status" value="1"/>
</dbReference>
<dbReference type="AlphaFoldDB" id="A0A9P6JW64"/>
<dbReference type="InterPro" id="IPR029044">
    <property type="entry name" value="Nucleotide-diphossugar_trans"/>
</dbReference>
<dbReference type="OrthoDB" id="3647at2759"/>
<dbReference type="GO" id="GO:0051999">
    <property type="term" value="P:mannosyl-inositol phosphorylceramide biosynthetic process"/>
    <property type="evidence" value="ECO:0007669"/>
    <property type="project" value="TreeGrafter"/>
</dbReference>
<feature type="region of interest" description="Disordered" evidence="3">
    <location>
        <begin position="338"/>
        <end position="360"/>
    </location>
</feature>
<feature type="compositionally biased region" description="Low complexity" evidence="3">
    <location>
        <begin position="505"/>
        <end position="517"/>
    </location>
</feature>
<dbReference type="Proteomes" id="UP000807306">
    <property type="component" value="Unassembled WGS sequence"/>
</dbReference>
<feature type="transmembrane region" description="Helical" evidence="4">
    <location>
        <begin position="275"/>
        <end position="301"/>
    </location>
</feature>
<dbReference type="GO" id="GO:0016020">
    <property type="term" value="C:membrane"/>
    <property type="evidence" value="ECO:0007669"/>
    <property type="project" value="GOC"/>
</dbReference>
<reference evidence="5" key="1">
    <citation type="submission" date="2020-11" db="EMBL/GenBank/DDBJ databases">
        <authorList>
            <consortium name="DOE Joint Genome Institute"/>
            <person name="Ahrendt S."/>
            <person name="Riley R."/>
            <person name="Andreopoulos W."/>
            <person name="Labutti K."/>
            <person name="Pangilinan J."/>
            <person name="Ruiz-Duenas F.J."/>
            <person name="Barrasa J.M."/>
            <person name="Sanchez-Garcia M."/>
            <person name="Camarero S."/>
            <person name="Miyauchi S."/>
            <person name="Serrano A."/>
            <person name="Linde D."/>
            <person name="Babiker R."/>
            <person name="Drula E."/>
            <person name="Ayuso-Fernandez I."/>
            <person name="Pacheco R."/>
            <person name="Padilla G."/>
            <person name="Ferreira P."/>
            <person name="Barriuso J."/>
            <person name="Kellner H."/>
            <person name="Castanera R."/>
            <person name="Alfaro M."/>
            <person name="Ramirez L."/>
            <person name="Pisabarro A.G."/>
            <person name="Kuo A."/>
            <person name="Tritt A."/>
            <person name="Lipzen A."/>
            <person name="He G."/>
            <person name="Yan M."/>
            <person name="Ng V."/>
            <person name="Cullen D."/>
            <person name="Martin F."/>
            <person name="Rosso M.-N."/>
            <person name="Henrissat B."/>
            <person name="Hibbett D."/>
            <person name="Martinez A.T."/>
            <person name="Grigoriev I.V."/>
        </authorList>
    </citation>
    <scope>NUCLEOTIDE SEQUENCE</scope>
    <source>
        <strain evidence="5">CBS 506.95</strain>
    </source>
</reference>
<comment type="caution">
    <text evidence="5">The sequence shown here is derived from an EMBL/GenBank/DDBJ whole genome shotgun (WGS) entry which is preliminary data.</text>
</comment>
<keyword evidence="4" id="KW-0812">Transmembrane</keyword>
<dbReference type="SUPFAM" id="SSF53448">
    <property type="entry name" value="Nucleotide-diphospho-sugar transferases"/>
    <property type="match status" value="1"/>
</dbReference>
<dbReference type="PANTHER" id="PTHR32385:SF15">
    <property type="entry name" value="INOSITOL PHOSPHOCERAMIDE MANNOSYLTRANSFERASE 1"/>
    <property type="match status" value="1"/>
</dbReference>
<keyword evidence="6" id="KW-1185">Reference proteome</keyword>
<protein>
    <submittedName>
        <fullName evidence="5">Uncharacterized protein</fullName>
    </submittedName>
</protein>
<feature type="compositionally biased region" description="Basic and acidic residues" evidence="3">
    <location>
        <begin position="521"/>
        <end position="530"/>
    </location>
</feature>
<keyword evidence="4" id="KW-1133">Transmembrane helix</keyword>
<evidence type="ECO:0000313" key="5">
    <source>
        <dbReference type="EMBL" id="KAF9534215.1"/>
    </source>
</evidence>
<organism evidence="5 6">
    <name type="scientific">Crepidotus variabilis</name>
    <dbReference type="NCBI Taxonomy" id="179855"/>
    <lineage>
        <taxon>Eukaryota</taxon>
        <taxon>Fungi</taxon>
        <taxon>Dikarya</taxon>
        <taxon>Basidiomycota</taxon>
        <taxon>Agaricomycotina</taxon>
        <taxon>Agaricomycetes</taxon>
        <taxon>Agaricomycetidae</taxon>
        <taxon>Agaricales</taxon>
        <taxon>Agaricineae</taxon>
        <taxon>Crepidotaceae</taxon>
        <taxon>Crepidotus</taxon>
    </lineage>
</organism>
<dbReference type="InterPro" id="IPR051706">
    <property type="entry name" value="Glycosyltransferase_domain"/>
</dbReference>
<proteinExistence type="inferred from homology"/>